<feature type="transmembrane region" description="Helical" evidence="8">
    <location>
        <begin position="7"/>
        <end position="27"/>
    </location>
</feature>
<feature type="transmembrane region" description="Helical" evidence="8">
    <location>
        <begin position="451"/>
        <end position="470"/>
    </location>
</feature>
<evidence type="ECO:0000313" key="10">
    <source>
        <dbReference type="Proteomes" id="UP000198584"/>
    </source>
</evidence>
<evidence type="ECO:0000256" key="1">
    <source>
        <dbReference type="ARBA" id="ARBA00004651"/>
    </source>
</evidence>
<evidence type="ECO:0000256" key="5">
    <source>
        <dbReference type="ARBA" id="ARBA00022692"/>
    </source>
</evidence>
<name>A0A1H3VSY2_9BACI</name>
<reference evidence="10" key="1">
    <citation type="submission" date="2016-10" db="EMBL/GenBank/DDBJ databases">
        <authorList>
            <person name="Varghese N."/>
            <person name="Submissions S."/>
        </authorList>
    </citation>
    <scope>NUCLEOTIDE SEQUENCE [LARGE SCALE GENOMIC DNA]</scope>
    <source>
        <strain evidence="10">CCM7597</strain>
    </source>
</reference>
<dbReference type="AlphaFoldDB" id="A0A1H3VSY2"/>
<feature type="transmembrane region" description="Helical" evidence="8">
    <location>
        <begin position="87"/>
        <end position="108"/>
    </location>
</feature>
<feature type="transmembrane region" description="Helical" evidence="8">
    <location>
        <begin position="482"/>
        <end position="506"/>
    </location>
</feature>
<keyword evidence="10" id="KW-1185">Reference proteome</keyword>
<feature type="transmembrane region" description="Helical" evidence="8">
    <location>
        <begin position="144"/>
        <end position="162"/>
    </location>
</feature>
<evidence type="ECO:0000256" key="8">
    <source>
        <dbReference type="SAM" id="Phobius"/>
    </source>
</evidence>
<proteinExistence type="inferred from homology"/>
<feature type="transmembrane region" description="Helical" evidence="8">
    <location>
        <begin position="227"/>
        <end position="243"/>
    </location>
</feature>
<evidence type="ECO:0000256" key="7">
    <source>
        <dbReference type="ARBA" id="ARBA00023136"/>
    </source>
</evidence>
<comment type="subcellular location">
    <subcellularLocation>
        <location evidence="1">Cell membrane</location>
        <topology evidence="1">Multi-pass membrane protein</topology>
    </subcellularLocation>
</comment>
<sequence length="530" mass="57964">METKRIRWAVFLPMAILLTITVMVGIVNPAGFYNGQTAIVDFAFINFGWLFNLTVFLIIFLCLYLGFSRFGSIKFGGTDAQPIVKKYTWFAISLTAGIGVGILFWGLAEPITHFSSPPEELGVGPKTEQAAVFSLSSALTHWTLAPYAIYVLSGIAVAYAHYNLKLPYSISATLYPLIGKRAFGWIGTLVDILAMFAIAGGMAAVLGEGILQIGSGIAHLTGLSTGPLMWGLLIAVITATYVISSYTGLQKGIRFLADQNTKIFLFLLVFVFVFGPTVFILNLGTQATGYFLTNMPQRFLWMSAMEGSDWPRWWPIFNWAIWLAYAPITGMFLARLAYGRTLRQFVVVNLLLPSLFGMLWFWAFGGSAIFFDWKGDGQLWNLINNEKGGLELSLFVFLEQLPLSTIISWLMLITIFISFTTLADSLTTTVSALTTTGNTIMSPEPPAKVKVFWGVVMGLMALLTITAGTGGEITGVDAVKQMATVAGFPVLFFVIVQAVSTVKGIVNHANVARPGYQPGPVEVEKRKVSN</sequence>
<keyword evidence="5 8" id="KW-0812">Transmembrane</keyword>
<evidence type="ECO:0000313" key="9">
    <source>
        <dbReference type="EMBL" id="SDZ77208.1"/>
    </source>
</evidence>
<dbReference type="STRING" id="571932.SAMN05421743_101143"/>
<gene>
    <name evidence="9" type="ORF">SAMN05421743_101143</name>
</gene>
<dbReference type="EMBL" id="FNQR01000001">
    <property type="protein sequence ID" value="SDZ77208.1"/>
    <property type="molecule type" value="Genomic_DNA"/>
</dbReference>
<dbReference type="InterPro" id="IPR000060">
    <property type="entry name" value="BCCT_transptr"/>
</dbReference>
<dbReference type="OrthoDB" id="9775735at2"/>
<dbReference type="GO" id="GO:0005886">
    <property type="term" value="C:plasma membrane"/>
    <property type="evidence" value="ECO:0007669"/>
    <property type="project" value="UniProtKB-SubCell"/>
</dbReference>
<keyword evidence="7 8" id="KW-0472">Membrane</keyword>
<keyword evidence="4" id="KW-1003">Cell membrane</keyword>
<dbReference type="Proteomes" id="UP000198584">
    <property type="component" value="Unassembled WGS sequence"/>
</dbReference>
<evidence type="ECO:0000256" key="6">
    <source>
        <dbReference type="ARBA" id="ARBA00022989"/>
    </source>
</evidence>
<comment type="similarity">
    <text evidence="2">Belongs to the BCCT transporter (TC 2.A.15) family.</text>
</comment>
<keyword evidence="3" id="KW-0813">Transport</keyword>
<dbReference type="PANTHER" id="PTHR30047">
    <property type="entry name" value="HIGH-AFFINITY CHOLINE TRANSPORT PROTEIN-RELATED"/>
    <property type="match status" value="1"/>
</dbReference>
<dbReference type="PANTHER" id="PTHR30047:SF7">
    <property type="entry name" value="HIGH-AFFINITY CHOLINE TRANSPORT PROTEIN"/>
    <property type="match status" value="1"/>
</dbReference>
<feature type="transmembrane region" description="Helical" evidence="8">
    <location>
        <begin position="346"/>
        <end position="371"/>
    </location>
</feature>
<keyword evidence="6 8" id="KW-1133">Transmembrane helix</keyword>
<accession>A0A1H3VSY2</accession>
<evidence type="ECO:0000256" key="2">
    <source>
        <dbReference type="ARBA" id="ARBA00005658"/>
    </source>
</evidence>
<protein>
    <submittedName>
        <fullName evidence="9">Choline/carnitine/betaine transport</fullName>
    </submittedName>
</protein>
<dbReference type="Pfam" id="PF02028">
    <property type="entry name" value="BCCT"/>
    <property type="match status" value="1"/>
</dbReference>
<evidence type="ECO:0000256" key="4">
    <source>
        <dbReference type="ARBA" id="ARBA00022475"/>
    </source>
</evidence>
<evidence type="ECO:0000256" key="3">
    <source>
        <dbReference type="ARBA" id="ARBA00022448"/>
    </source>
</evidence>
<dbReference type="GO" id="GO:0022857">
    <property type="term" value="F:transmembrane transporter activity"/>
    <property type="evidence" value="ECO:0007669"/>
    <property type="project" value="InterPro"/>
</dbReference>
<feature type="transmembrane region" description="Helical" evidence="8">
    <location>
        <begin position="47"/>
        <end position="67"/>
    </location>
</feature>
<feature type="transmembrane region" description="Helical" evidence="8">
    <location>
        <begin position="406"/>
        <end position="430"/>
    </location>
</feature>
<feature type="transmembrane region" description="Helical" evidence="8">
    <location>
        <begin position="264"/>
        <end position="293"/>
    </location>
</feature>
<organism evidence="9 10">
    <name type="scientific">Thalassobacillus cyri</name>
    <dbReference type="NCBI Taxonomy" id="571932"/>
    <lineage>
        <taxon>Bacteria</taxon>
        <taxon>Bacillati</taxon>
        <taxon>Bacillota</taxon>
        <taxon>Bacilli</taxon>
        <taxon>Bacillales</taxon>
        <taxon>Bacillaceae</taxon>
        <taxon>Thalassobacillus</taxon>
    </lineage>
</organism>
<feature type="transmembrane region" description="Helical" evidence="8">
    <location>
        <begin position="183"/>
        <end position="207"/>
    </location>
</feature>
<feature type="transmembrane region" description="Helical" evidence="8">
    <location>
        <begin position="313"/>
        <end position="334"/>
    </location>
</feature>